<dbReference type="Proteomes" id="UP000186438">
    <property type="component" value="Unassembled WGS sequence"/>
</dbReference>
<dbReference type="Gene3D" id="1.10.357.10">
    <property type="entry name" value="Tetracycline Repressor, domain 2"/>
    <property type="match status" value="1"/>
</dbReference>
<dbReference type="GO" id="GO:0003700">
    <property type="term" value="F:DNA-binding transcription factor activity"/>
    <property type="evidence" value="ECO:0007669"/>
    <property type="project" value="TreeGrafter"/>
</dbReference>
<evidence type="ECO:0000256" key="4">
    <source>
        <dbReference type="PROSITE-ProRule" id="PRU00335"/>
    </source>
</evidence>
<dbReference type="Pfam" id="PF00440">
    <property type="entry name" value="TetR_N"/>
    <property type="match status" value="1"/>
</dbReference>
<dbReference type="EMBL" id="MPNT01000001">
    <property type="protein sequence ID" value="OJZ76069.1"/>
    <property type="molecule type" value="Genomic_DNA"/>
</dbReference>
<dbReference type="SUPFAM" id="SSF46689">
    <property type="entry name" value="Homeodomain-like"/>
    <property type="match status" value="1"/>
</dbReference>
<dbReference type="STRING" id="53378.BRW65_01070"/>
<dbReference type="InterPro" id="IPR001647">
    <property type="entry name" value="HTH_TetR"/>
</dbReference>
<reference evidence="6 7" key="1">
    <citation type="submission" date="2016-11" db="EMBL/GenBank/DDBJ databases">
        <title>Genome sequences of unsequenced Mycobacteria.</title>
        <authorList>
            <person name="Greninger A.L."/>
            <person name="Fang F."/>
            <person name="Jerome K.R."/>
        </authorList>
    </citation>
    <scope>NUCLEOTIDE SEQUENCE [LARGE SCALE GENOMIC DNA]</scope>
    <source>
        <strain evidence="6 7">M11</strain>
    </source>
</reference>
<dbReference type="RefSeq" id="WP_073870226.1">
    <property type="nucleotide sequence ID" value="NZ_MPNT01000001.1"/>
</dbReference>
<keyword evidence="7" id="KW-1185">Reference proteome</keyword>
<gene>
    <name evidence="6" type="ORF">BRW65_01070</name>
</gene>
<evidence type="ECO:0000313" key="7">
    <source>
        <dbReference type="Proteomes" id="UP000186438"/>
    </source>
</evidence>
<feature type="domain" description="HTH tetR-type" evidence="5">
    <location>
        <begin position="27"/>
        <end position="87"/>
    </location>
</feature>
<dbReference type="InterPro" id="IPR009057">
    <property type="entry name" value="Homeodomain-like_sf"/>
</dbReference>
<evidence type="ECO:0000256" key="1">
    <source>
        <dbReference type="ARBA" id="ARBA00023015"/>
    </source>
</evidence>
<evidence type="ECO:0000313" key="6">
    <source>
        <dbReference type="EMBL" id="OJZ76069.1"/>
    </source>
</evidence>
<organism evidence="6 7">
    <name type="scientific">Mycobacterium paraffinicum</name>
    <dbReference type="NCBI Taxonomy" id="53378"/>
    <lineage>
        <taxon>Bacteria</taxon>
        <taxon>Bacillati</taxon>
        <taxon>Actinomycetota</taxon>
        <taxon>Actinomycetes</taxon>
        <taxon>Mycobacteriales</taxon>
        <taxon>Mycobacteriaceae</taxon>
        <taxon>Mycobacterium</taxon>
    </lineage>
</organism>
<keyword evidence="3" id="KW-0804">Transcription</keyword>
<dbReference type="OrthoDB" id="5242390at2"/>
<proteinExistence type="predicted"/>
<name>A0A1Q4I265_9MYCO</name>
<evidence type="ECO:0000256" key="3">
    <source>
        <dbReference type="ARBA" id="ARBA00023163"/>
    </source>
</evidence>
<dbReference type="GO" id="GO:0000976">
    <property type="term" value="F:transcription cis-regulatory region binding"/>
    <property type="evidence" value="ECO:0007669"/>
    <property type="project" value="TreeGrafter"/>
</dbReference>
<dbReference type="AlphaFoldDB" id="A0A1Q4I265"/>
<keyword evidence="1" id="KW-0805">Transcription regulation</keyword>
<comment type="caution">
    <text evidence="6">The sequence shown here is derived from an EMBL/GenBank/DDBJ whole genome shotgun (WGS) entry which is preliminary data.</text>
</comment>
<evidence type="ECO:0000256" key="2">
    <source>
        <dbReference type="ARBA" id="ARBA00023125"/>
    </source>
</evidence>
<accession>A0A1Q4I265</accession>
<feature type="DNA-binding region" description="H-T-H motif" evidence="4">
    <location>
        <begin position="50"/>
        <end position="69"/>
    </location>
</feature>
<dbReference type="PANTHER" id="PTHR30055:SF234">
    <property type="entry name" value="HTH-TYPE TRANSCRIPTIONAL REGULATOR BETI"/>
    <property type="match status" value="1"/>
</dbReference>
<dbReference type="PROSITE" id="PS50977">
    <property type="entry name" value="HTH_TETR_2"/>
    <property type="match status" value="1"/>
</dbReference>
<keyword evidence="2 4" id="KW-0238">DNA-binding</keyword>
<dbReference type="PANTHER" id="PTHR30055">
    <property type="entry name" value="HTH-TYPE TRANSCRIPTIONAL REGULATOR RUTR"/>
    <property type="match status" value="1"/>
</dbReference>
<evidence type="ECO:0000259" key="5">
    <source>
        <dbReference type="PROSITE" id="PS50977"/>
    </source>
</evidence>
<dbReference type="InterPro" id="IPR050109">
    <property type="entry name" value="HTH-type_TetR-like_transc_reg"/>
</dbReference>
<protein>
    <recommendedName>
        <fullName evidence="5">HTH tetR-type domain-containing protein</fullName>
    </recommendedName>
</protein>
<dbReference type="PRINTS" id="PR00455">
    <property type="entry name" value="HTHTETR"/>
</dbReference>
<sequence>MTAHQDTAFGGRFKVFTSRAAQVADDAPRGDRILDAARRCYVTIGWDKTTMEDVGRIAGMSRATLYKHFPTSEGLHKAVRAQAVDMMRRDFEDALADGKNLADSLGNVAAALTVWCSTMRSVDNPNALYFRIHAEESAVIIDVLEEVLAPRMAQARKAGEVSKGRDIGRAVEWVARCIAGFALLPTGRDAENDYPFVAREFISEFVVPPL</sequence>